<accession>A0ACC3MQM8</accession>
<keyword evidence="1" id="KW-0808">Transferase</keyword>
<comment type="caution">
    <text evidence="1">The sequence shown here is derived from an EMBL/GenBank/DDBJ whole genome shotgun (WGS) entry which is preliminary data.</text>
</comment>
<name>A0ACC3MQM8_9PEZI</name>
<evidence type="ECO:0000313" key="2">
    <source>
        <dbReference type="Proteomes" id="UP001281147"/>
    </source>
</evidence>
<organism evidence="1 2">
    <name type="scientific">Vermiconidia calcicola</name>
    <dbReference type="NCBI Taxonomy" id="1690605"/>
    <lineage>
        <taxon>Eukaryota</taxon>
        <taxon>Fungi</taxon>
        <taxon>Dikarya</taxon>
        <taxon>Ascomycota</taxon>
        <taxon>Pezizomycotina</taxon>
        <taxon>Dothideomycetes</taxon>
        <taxon>Dothideomycetidae</taxon>
        <taxon>Mycosphaerellales</taxon>
        <taxon>Extremaceae</taxon>
        <taxon>Vermiconidia</taxon>
    </lineage>
</organism>
<keyword evidence="2" id="KW-1185">Reference proteome</keyword>
<gene>
    <name evidence="1" type="primary">vps66_2</name>
    <name evidence="1" type="ORF">LTR37_015526</name>
</gene>
<dbReference type="Proteomes" id="UP001281147">
    <property type="component" value="Unassembled WGS sequence"/>
</dbReference>
<reference evidence="1" key="1">
    <citation type="submission" date="2023-07" db="EMBL/GenBank/DDBJ databases">
        <title>Black Yeasts Isolated from many extreme environments.</title>
        <authorList>
            <person name="Coleine C."/>
            <person name="Stajich J.E."/>
            <person name="Selbmann L."/>
        </authorList>
    </citation>
    <scope>NUCLEOTIDE SEQUENCE</scope>
    <source>
        <strain evidence="1">CCFEE 5714</strain>
    </source>
</reference>
<keyword evidence="1" id="KW-0012">Acyltransferase</keyword>
<sequence>MEKYGQYRDKVAFAWFVWLAIIQWTPPGNILRKANLWCILGIPGVWWIDIQVDGVRRGYSKHQHPFTALLTAHHSSLSQFPRGRLPSSGTIIASSYTSPLDILYLSAIFDPIFTVSSPGSRLVRPVTIEGALASTFALNPPFPFNSPNPAQRVSDLVKQNPTRTLVVFPESTTSNARGILKFSHSLLSASPSTSVFPVSLRYTPTDIVTPIPGWLEVARFIWRLNSRPTHCIRVRIGAPVSLASPPAPNFESSPTRSATRPMSPPSSSTANTARKRNSYDSNFFDTLQSSPSPAQKVSGDSTSNADAEGLSEPEKRLLDAVADALARLGRVKRVGLGAEEKEEFVRAWWARRGARR</sequence>
<evidence type="ECO:0000313" key="1">
    <source>
        <dbReference type="EMBL" id="KAK3701428.1"/>
    </source>
</evidence>
<protein>
    <submittedName>
        <fullName evidence="1">Lysophosphatidic acid:oleoyl-CoA acyltransferase 1</fullName>
    </submittedName>
</protein>
<proteinExistence type="predicted"/>
<dbReference type="EMBL" id="JAUTXU010000174">
    <property type="protein sequence ID" value="KAK3701428.1"/>
    <property type="molecule type" value="Genomic_DNA"/>
</dbReference>